<keyword evidence="7" id="KW-0406">Ion transport</keyword>
<dbReference type="GO" id="GO:0016020">
    <property type="term" value="C:membrane"/>
    <property type="evidence" value="ECO:0007669"/>
    <property type="project" value="InterPro"/>
</dbReference>
<evidence type="ECO:0000256" key="8">
    <source>
        <dbReference type="ARBA" id="ARBA00023136"/>
    </source>
</evidence>
<dbReference type="EMBL" id="OB660160">
    <property type="protein sequence ID" value="CAD7223159.1"/>
    <property type="molecule type" value="Genomic_DNA"/>
</dbReference>
<keyword evidence="6" id="KW-0915">Sodium</keyword>
<keyword evidence="4" id="KW-0812">Transmembrane</keyword>
<evidence type="ECO:0000313" key="11">
    <source>
        <dbReference type="EMBL" id="CAD7223159.1"/>
    </source>
</evidence>
<keyword evidence="2" id="KW-0813">Transport</keyword>
<name>A0A7R8ZK64_9CRUS</name>
<evidence type="ECO:0000256" key="3">
    <source>
        <dbReference type="ARBA" id="ARBA00022449"/>
    </source>
</evidence>
<dbReference type="GO" id="GO:0015386">
    <property type="term" value="F:potassium:proton antiporter activity"/>
    <property type="evidence" value="ECO:0007669"/>
    <property type="project" value="TreeGrafter"/>
</dbReference>
<evidence type="ECO:0000256" key="1">
    <source>
        <dbReference type="ARBA" id="ARBA00004127"/>
    </source>
</evidence>
<gene>
    <name evidence="11" type="ORF">CTOB1V02_LOCUS1153</name>
</gene>
<keyword evidence="9" id="KW-0739">Sodium transport</keyword>
<evidence type="ECO:0000256" key="4">
    <source>
        <dbReference type="ARBA" id="ARBA00022692"/>
    </source>
</evidence>
<dbReference type="Gene3D" id="6.10.140.1330">
    <property type="match status" value="1"/>
</dbReference>
<feature type="domain" description="Cation/H+ exchanger transmembrane" evidence="10">
    <location>
        <begin position="3"/>
        <end position="260"/>
    </location>
</feature>
<dbReference type="InterPro" id="IPR006153">
    <property type="entry name" value="Cation/H_exchanger_TM"/>
</dbReference>
<dbReference type="Pfam" id="PF00999">
    <property type="entry name" value="Na_H_Exchanger"/>
    <property type="match status" value="1"/>
</dbReference>
<evidence type="ECO:0000256" key="6">
    <source>
        <dbReference type="ARBA" id="ARBA00023053"/>
    </source>
</evidence>
<dbReference type="PANTHER" id="PTHR10110">
    <property type="entry name" value="SODIUM/HYDROGEN EXCHANGER"/>
    <property type="match status" value="1"/>
</dbReference>
<dbReference type="OrthoDB" id="196264at2759"/>
<evidence type="ECO:0000256" key="2">
    <source>
        <dbReference type="ARBA" id="ARBA00022448"/>
    </source>
</evidence>
<reference evidence="11" key="1">
    <citation type="submission" date="2020-11" db="EMBL/GenBank/DDBJ databases">
        <authorList>
            <person name="Tran Van P."/>
        </authorList>
    </citation>
    <scope>NUCLEOTIDE SEQUENCE</scope>
</reference>
<dbReference type="AlphaFoldDB" id="A0A7R8ZK64"/>
<organism evidence="11">
    <name type="scientific">Cyprideis torosa</name>
    <dbReference type="NCBI Taxonomy" id="163714"/>
    <lineage>
        <taxon>Eukaryota</taxon>
        <taxon>Metazoa</taxon>
        <taxon>Ecdysozoa</taxon>
        <taxon>Arthropoda</taxon>
        <taxon>Crustacea</taxon>
        <taxon>Oligostraca</taxon>
        <taxon>Ostracoda</taxon>
        <taxon>Podocopa</taxon>
        <taxon>Podocopida</taxon>
        <taxon>Cytherocopina</taxon>
        <taxon>Cytheroidea</taxon>
        <taxon>Cytherideidae</taxon>
        <taxon>Cyprideis</taxon>
    </lineage>
</organism>
<evidence type="ECO:0000259" key="10">
    <source>
        <dbReference type="Pfam" id="PF00999"/>
    </source>
</evidence>
<dbReference type="PANTHER" id="PTHR10110:SF191">
    <property type="entry name" value="SODIUM_HYDROGEN EXCHANGER 8"/>
    <property type="match status" value="1"/>
</dbReference>
<keyword evidence="3" id="KW-0050">Antiport</keyword>
<accession>A0A7R8ZK64</accession>
<proteinExistence type="predicted"/>
<dbReference type="GO" id="GO:0015385">
    <property type="term" value="F:sodium:proton antiporter activity"/>
    <property type="evidence" value="ECO:0007669"/>
    <property type="project" value="InterPro"/>
</dbReference>
<evidence type="ECO:0000256" key="5">
    <source>
        <dbReference type="ARBA" id="ARBA00022989"/>
    </source>
</evidence>
<keyword evidence="8" id="KW-0472">Membrane</keyword>
<protein>
    <recommendedName>
        <fullName evidence="10">Cation/H+ exchanger transmembrane domain-containing protein</fullName>
    </recommendedName>
</protein>
<evidence type="ECO:0000256" key="7">
    <source>
        <dbReference type="ARBA" id="ARBA00023065"/>
    </source>
</evidence>
<dbReference type="InterPro" id="IPR018422">
    <property type="entry name" value="Cation/H_exchanger_CPA1"/>
</dbReference>
<keyword evidence="5" id="KW-1133">Transmembrane helix</keyword>
<evidence type="ECO:0000256" key="9">
    <source>
        <dbReference type="ARBA" id="ARBA00023201"/>
    </source>
</evidence>
<sequence length="389" mass="44251">MDVEPLLTMLVFGESILNDAVAIVLTRTVLESTGPGMENAGFFFEAWTGIQKFFLMFFGSAGIGVASALVSALLLKYVDLRSNPSLEFGMMLVFCYAPYGLAEGMHLSGIMAILFCGVVMSHYTHYNLSPVTQITMQQSLRTVAFMAETCVFAYLGLAIFSFRHILRLDLILWGIILILLGRAANIYPLSWVSNYFREVQISKTNMFIMWFSGLRGAIAYALALHLEFNDEKRHVLVTTTLTIVLFTILVLGGSTMPIMKFLLWRESQQLRPKRKRRKREHVTETISLSKTREIGKTLDSEHYSEMTEEEALSDVEGSGRRRTQLRGFLKWDAMYFRPLFTRKFTPQELKDCKTQMTNLTDQWYAAVKTTSPLLPSDDEEVEILNVQSL</sequence>
<dbReference type="GO" id="GO:0012505">
    <property type="term" value="C:endomembrane system"/>
    <property type="evidence" value="ECO:0007669"/>
    <property type="project" value="UniProtKB-SubCell"/>
</dbReference>
<dbReference type="GO" id="GO:0051453">
    <property type="term" value="P:regulation of intracellular pH"/>
    <property type="evidence" value="ECO:0007669"/>
    <property type="project" value="TreeGrafter"/>
</dbReference>
<comment type="subcellular location">
    <subcellularLocation>
        <location evidence="1">Endomembrane system</location>
        <topology evidence="1">Multi-pass membrane protein</topology>
    </subcellularLocation>
</comment>